<dbReference type="AlphaFoldDB" id="A0A6S6T9Q4"/>
<gene>
    <name evidence="2" type="ORF">HELGO_WM34820</name>
</gene>
<organism evidence="2">
    <name type="scientific">uncultured Thiotrichaceae bacterium</name>
    <dbReference type="NCBI Taxonomy" id="298394"/>
    <lineage>
        <taxon>Bacteria</taxon>
        <taxon>Pseudomonadati</taxon>
        <taxon>Pseudomonadota</taxon>
        <taxon>Gammaproteobacteria</taxon>
        <taxon>Thiotrichales</taxon>
        <taxon>Thiotrichaceae</taxon>
        <taxon>environmental samples</taxon>
    </lineage>
</organism>
<evidence type="ECO:0008006" key="3">
    <source>
        <dbReference type="Google" id="ProtNLM"/>
    </source>
</evidence>
<proteinExistence type="predicted"/>
<accession>A0A6S6T9Q4</accession>
<dbReference type="EMBL" id="CACVAT010000204">
    <property type="protein sequence ID" value="CAA6813278.1"/>
    <property type="molecule type" value="Genomic_DNA"/>
</dbReference>
<feature type="region of interest" description="Disordered" evidence="1">
    <location>
        <begin position="87"/>
        <end position="109"/>
    </location>
</feature>
<reference evidence="2" key="1">
    <citation type="submission" date="2020-01" db="EMBL/GenBank/DDBJ databases">
        <authorList>
            <person name="Meier V. D."/>
            <person name="Meier V D."/>
        </authorList>
    </citation>
    <scope>NUCLEOTIDE SEQUENCE</scope>
    <source>
        <strain evidence="2">HLG_WM_MAG_09</strain>
    </source>
</reference>
<sequence>MTTHFSIDLGLPGIEILTVNHAEDGYHIEVRSTDTEGQCRCCGRPITRFHEYDRELCARHLPILGQACYIHIIRRFFKCSQRGVRQTHADSGRSFSCGPFIPERAGDPA</sequence>
<name>A0A6S6T9Q4_9GAMM</name>
<evidence type="ECO:0000313" key="2">
    <source>
        <dbReference type="EMBL" id="CAA6813278.1"/>
    </source>
</evidence>
<protein>
    <recommendedName>
        <fullName evidence="3">Transposase IS204/IS1001/IS1096/IS1165 zinc-finger domain-containing protein</fullName>
    </recommendedName>
</protein>
<evidence type="ECO:0000256" key="1">
    <source>
        <dbReference type="SAM" id="MobiDB-lite"/>
    </source>
</evidence>